<dbReference type="Gene3D" id="3.40.1010.10">
    <property type="entry name" value="Cobalt-precorrin-4 Transmethylase, Domain 1"/>
    <property type="match status" value="1"/>
</dbReference>
<comment type="similarity">
    <text evidence="1 8">Belongs to the precorrin methyltransferase family.</text>
</comment>
<evidence type="ECO:0000256" key="4">
    <source>
        <dbReference type="ARBA" id="ARBA00022679"/>
    </source>
</evidence>
<feature type="domain" description="Tetrapyrrole methylase" evidence="9">
    <location>
        <begin position="31"/>
        <end position="239"/>
    </location>
</feature>
<reference evidence="10 11" key="1">
    <citation type="submission" date="2018-06" db="EMBL/GenBank/DDBJ databases">
        <title>Genomic Encyclopedia of Type Strains, Phase IV (KMG-IV): sequencing the most valuable type-strain genomes for metagenomic binning, comparative biology and taxonomic classification.</title>
        <authorList>
            <person name="Goeker M."/>
        </authorList>
    </citation>
    <scope>NUCLEOTIDE SEQUENCE [LARGE SCALE GENOMIC DNA]</scope>
    <source>
        <strain evidence="10 11">DSM 24875</strain>
    </source>
</reference>
<name>A0A366EJ55_9HYPH</name>
<dbReference type="AlphaFoldDB" id="A0A366EJ55"/>
<keyword evidence="3 8" id="KW-0489">Methyltransferase</keyword>
<dbReference type="UniPathway" id="UPA00262">
    <property type="reaction ID" value="UER00211"/>
</dbReference>
<dbReference type="EMBL" id="QNRK01000052">
    <property type="protein sequence ID" value="RBP02441.1"/>
    <property type="molecule type" value="Genomic_DNA"/>
</dbReference>
<dbReference type="NCBIfam" id="TIGR01469">
    <property type="entry name" value="cobA_cysG_Cterm"/>
    <property type="match status" value="1"/>
</dbReference>
<evidence type="ECO:0000313" key="10">
    <source>
        <dbReference type="EMBL" id="RBP02441.1"/>
    </source>
</evidence>
<dbReference type="PANTHER" id="PTHR45790:SF3">
    <property type="entry name" value="S-ADENOSYL-L-METHIONINE-DEPENDENT UROPORPHYRINOGEN III METHYLTRANSFERASE, CHLOROPLASTIC"/>
    <property type="match status" value="1"/>
</dbReference>
<protein>
    <recommendedName>
        <fullName evidence="2">uroporphyrinogen-III C-methyltransferase</fullName>
        <ecNumber evidence="2">2.1.1.107</ecNumber>
    </recommendedName>
</protein>
<dbReference type="Proteomes" id="UP000253529">
    <property type="component" value="Unassembled WGS sequence"/>
</dbReference>
<evidence type="ECO:0000256" key="6">
    <source>
        <dbReference type="ARBA" id="ARBA00023244"/>
    </source>
</evidence>
<comment type="pathway">
    <text evidence="7">Porphyrin-containing compound metabolism; siroheme biosynthesis; precorrin-2 from uroporphyrinogen III: step 1/1.</text>
</comment>
<dbReference type="GO" id="GO:0032259">
    <property type="term" value="P:methylation"/>
    <property type="evidence" value="ECO:0007669"/>
    <property type="project" value="UniProtKB-KW"/>
</dbReference>
<accession>A0A366EJ55</accession>
<comment type="caution">
    <text evidence="10">The sequence shown here is derived from an EMBL/GenBank/DDBJ whole genome shotgun (WGS) entry which is preliminary data.</text>
</comment>
<proteinExistence type="inferred from homology"/>
<dbReference type="InterPro" id="IPR014776">
    <property type="entry name" value="4pyrrole_Mease_sub2"/>
</dbReference>
<evidence type="ECO:0000313" key="11">
    <source>
        <dbReference type="Proteomes" id="UP000253529"/>
    </source>
</evidence>
<dbReference type="NCBIfam" id="NF004790">
    <property type="entry name" value="PRK06136.1"/>
    <property type="match status" value="1"/>
</dbReference>
<gene>
    <name evidence="10" type="ORF">DFR50_15230</name>
</gene>
<sequence length="278" mass="29046">MKQSASFSDEFGPVSLPRSLTPNLPRFEPGTVWLVGAGPGDPGLLTLLALHALQHADVIVTDALVSDDVLALARSEARREFAGKRGGRPSPHQDDISDRLVELARKNLRVLRLKGGDPFVFGRGGEEAMRLAAADVPFRVIPGATSGLAGLAYAGVPATTRGANQALILATGHSADAETPDWERLGALGVPLVLYMAMQKLESIADALMRGGAAPDTPVAIVEDATTPRQRVLVTTLGRAKRDADAQGCAAPAIIAVGAIVALRDRLLATLLNAAPRP</sequence>
<dbReference type="InterPro" id="IPR000878">
    <property type="entry name" value="4pyrrol_Mease"/>
</dbReference>
<dbReference type="EC" id="2.1.1.107" evidence="2"/>
<dbReference type="SUPFAM" id="SSF53790">
    <property type="entry name" value="Tetrapyrrole methylase"/>
    <property type="match status" value="1"/>
</dbReference>
<keyword evidence="11" id="KW-1185">Reference proteome</keyword>
<organism evidence="10 11">
    <name type="scientific">Roseiarcus fermentans</name>
    <dbReference type="NCBI Taxonomy" id="1473586"/>
    <lineage>
        <taxon>Bacteria</taxon>
        <taxon>Pseudomonadati</taxon>
        <taxon>Pseudomonadota</taxon>
        <taxon>Alphaproteobacteria</taxon>
        <taxon>Hyphomicrobiales</taxon>
        <taxon>Roseiarcaceae</taxon>
        <taxon>Roseiarcus</taxon>
    </lineage>
</organism>
<evidence type="ECO:0000256" key="5">
    <source>
        <dbReference type="ARBA" id="ARBA00022691"/>
    </source>
</evidence>
<dbReference type="InterPro" id="IPR035996">
    <property type="entry name" value="4pyrrol_Methylase_sf"/>
</dbReference>
<dbReference type="InterPro" id="IPR014777">
    <property type="entry name" value="4pyrrole_Mease_sub1"/>
</dbReference>
<dbReference type="GO" id="GO:0019354">
    <property type="term" value="P:siroheme biosynthetic process"/>
    <property type="evidence" value="ECO:0007669"/>
    <property type="project" value="UniProtKB-UniPathway"/>
</dbReference>
<evidence type="ECO:0000256" key="8">
    <source>
        <dbReference type="RuleBase" id="RU003960"/>
    </source>
</evidence>
<evidence type="ECO:0000259" key="9">
    <source>
        <dbReference type="Pfam" id="PF00590"/>
    </source>
</evidence>
<dbReference type="InterPro" id="IPR050161">
    <property type="entry name" value="Siro_Cobalamin_biosynth"/>
</dbReference>
<dbReference type="CDD" id="cd11642">
    <property type="entry name" value="SUMT"/>
    <property type="match status" value="1"/>
</dbReference>
<keyword evidence="6" id="KW-0627">Porphyrin biosynthesis</keyword>
<evidence type="ECO:0000256" key="2">
    <source>
        <dbReference type="ARBA" id="ARBA00012162"/>
    </source>
</evidence>
<dbReference type="InterPro" id="IPR006366">
    <property type="entry name" value="CobA/CysG_C"/>
</dbReference>
<dbReference type="PROSITE" id="PS00840">
    <property type="entry name" value="SUMT_2"/>
    <property type="match status" value="1"/>
</dbReference>
<keyword evidence="5" id="KW-0949">S-adenosyl-L-methionine</keyword>
<dbReference type="InterPro" id="IPR003043">
    <property type="entry name" value="Uropor_MeTrfase_CS"/>
</dbReference>
<dbReference type="PANTHER" id="PTHR45790">
    <property type="entry name" value="SIROHEME SYNTHASE-RELATED"/>
    <property type="match status" value="1"/>
</dbReference>
<dbReference type="Pfam" id="PF00590">
    <property type="entry name" value="TP_methylase"/>
    <property type="match status" value="1"/>
</dbReference>
<dbReference type="Gene3D" id="3.30.950.10">
    <property type="entry name" value="Methyltransferase, Cobalt-precorrin-4 Transmethylase, Domain 2"/>
    <property type="match status" value="1"/>
</dbReference>
<evidence type="ECO:0000256" key="7">
    <source>
        <dbReference type="ARBA" id="ARBA00025705"/>
    </source>
</evidence>
<evidence type="ECO:0000256" key="1">
    <source>
        <dbReference type="ARBA" id="ARBA00005879"/>
    </source>
</evidence>
<dbReference type="GO" id="GO:0004851">
    <property type="term" value="F:uroporphyrin-III C-methyltransferase activity"/>
    <property type="evidence" value="ECO:0007669"/>
    <property type="project" value="UniProtKB-EC"/>
</dbReference>
<dbReference type="FunFam" id="3.40.1010.10:FF:000001">
    <property type="entry name" value="Siroheme synthase"/>
    <property type="match status" value="1"/>
</dbReference>
<evidence type="ECO:0000256" key="3">
    <source>
        <dbReference type="ARBA" id="ARBA00022603"/>
    </source>
</evidence>
<keyword evidence="4 8" id="KW-0808">Transferase</keyword>